<organism evidence="1 2">
    <name type="scientific">Aquilegia coerulea</name>
    <name type="common">Rocky mountain columbine</name>
    <dbReference type="NCBI Taxonomy" id="218851"/>
    <lineage>
        <taxon>Eukaryota</taxon>
        <taxon>Viridiplantae</taxon>
        <taxon>Streptophyta</taxon>
        <taxon>Embryophyta</taxon>
        <taxon>Tracheophyta</taxon>
        <taxon>Spermatophyta</taxon>
        <taxon>Magnoliopsida</taxon>
        <taxon>Ranunculales</taxon>
        <taxon>Ranunculaceae</taxon>
        <taxon>Thalictroideae</taxon>
        <taxon>Aquilegia</taxon>
    </lineage>
</organism>
<evidence type="ECO:0000313" key="1">
    <source>
        <dbReference type="EMBL" id="PIA50598.1"/>
    </source>
</evidence>
<reference evidence="1 2" key="1">
    <citation type="submission" date="2017-09" db="EMBL/GenBank/DDBJ databases">
        <title>WGS assembly of Aquilegia coerulea Goldsmith.</title>
        <authorList>
            <person name="Hodges S."/>
            <person name="Kramer E."/>
            <person name="Nordborg M."/>
            <person name="Tomkins J."/>
            <person name="Borevitz J."/>
            <person name="Derieg N."/>
            <person name="Yan J."/>
            <person name="Mihaltcheva S."/>
            <person name="Hayes R.D."/>
            <person name="Rokhsar D."/>
        </authorList>
    </citation>
    <scope>NUCLEOTIDE SEQUENCE [LARGE SCALE GENOMIC DNA]</scope>
    <source>
        <strain evidence="2">cv. Goldsmith</strain>
    </source>
</reference>
<proteinExistence type="predicted"/>
<dbReference type="AlphaFoldDB" id="A0A2G5E490"/>
<gene>
    <name evidence="1" type="ORF">AQUCO_01200061v1</name>
</gene>
<dbReference type="InParanoid" id="A0A2G5E490"/>
<dbReference type="PANTHER" id="PTHR31170">
    <property type="entry name" value="BNAC04G53230D PROTEIN"/>
    <property type="match status" value="1"/>
</dbReference>
<dbReference type="Pfam" id="PF03140">
    <property type="entry name" value="DUF247"/>
    <property type="match status" value="1"/>
</dbReference>
<dbReference type="Proteomes" id="UP000230069">
    <property type="component" value="Unassembled WGS sequence"/>
</dbReference>
<dbReference type="PANTHER" id="PTHR31170:SF17">
    <property type="match status" value="1"/>
</dbReference>
<evidence type="ECO:0000313" key="2">
    <source>
        <dbReference type="Proteomes" id="UP000230069"/>
    </source>
</evidence>
<keyword evidence="2" id="KW-1185">Reference proteome</keyword>
<accession>A0A2G5E490</accession>
<protein>
    <submittedName>
        <fullName evidence="1">Uncharacterized protein</fullName>
    </submittedName>
</protein>
<dbReference type="STRING" id="218851.A0A2G5E490"/>
<sequence>MKIVRLLEVHLERRSAALWWKKTHHRCFGASYLDVEPTLTRLVPSVIGFYPIIKSSVRLPVSFATEVSFRSFSGITKNLEKEESAVGSNEFVDVEDEDSLLAARIKAEIPPIPSSLGFIFRVPGRLRVVGEDTYDPRIVSIGPYHHGKESLKPTERYKKWYLDSFISRTKTPNTSLKDFVKAIKKLEIDARECYEESINLSSDEFVRMMVFDGCFILELFYKSLFEKENIKSKDVIFSSTWIVHSLRRDLLLLENQIPFIVLECLFNQTTSSIDGYPSLAKLVTSFFVPILPTIQEIKENSSIRNKHLLDLLRNHLLHPSLQMDYGKFPLCEYTQSATELSQAGVKFRKKKLANGLLDITFTNNGVVEIPEFHFGVSWTVLLPNIVALEQCRQDYTDQITSYVILLDTLINSHSDVKLLRDKGIINKLFKEDENVALAINSLYKRVVVNKFYHHHLCRRINMYSRTTFPRLRASFIREYLNTPWSTIKLLGAFVAIQSCIQFLFSLF</sequence>
<dbReference type="EMBL" id="KZ305029">
    <property type="protein sequence ID" value="PIA50598.1"/>
    <property type="molecule type" value="Genomic_DNA"/>
</dbReference>
<dbReference type="InterPro" id="IPR004158">
    <property type="entry name" value="DUF247_pln"/>
</dbReference>
<name>A0A2G5E490_AQUCA</name>
<dbReference type="OrthoDB" id="591587at2759"/>